<dbReference type="Proteomes" id="UP000295416">
    <property type="component" value="Unassembled WGS sequence"/>
</dbReference>
<keyword evidence="1" id="KW-1133">Transmembrane helix</keyword>
<keyword evidence="1" id="KW-0472">Membrane</keyword>
<reference evidence="2 3" key="1">
    <citation type="submission" date="2019-03" db="EMBL/GenBank/DDBJ databases">
        <title>Genomic Encyclopedia of Type Strains, Phase IV (KMG-IV): sequencing the most valuable type-strain genomes for metagenomic binning, comparative biology and taxonomic classification.</title>
        <authorList>
            <person name="Goeker M."/>
        </authorList>
    </citation>
    <scope>NUCLEOTIDE SEQUENCE [LARGE SCALE GENOMIC DNA]</scope>
    <source>
        <strain evidence="2 3">DSM 19377</strain>
    </source>
</reference>
<dbReference type="EMBL" id="SLXK01000014">
    <property type="protein sequence ID" value="TCP28963.1"/>
    <property type="molecule type" value="Genomic_DNA"/>
</dbReference>
<gene>
    <name evidence="2" type="ORF">EV207_11488</name>
</gene>
<name>A0A4R2P2L6_9BACL</name>
<evidence type="ECO:0000256" key="1">
    <source>
        <dbReference type="SAM" id="Phobius"/>
    </source>
</evidence>
<dbReference type="AlphaFoldDB" id="A0A4R2P2L6"/>
<feature type="transmembrane region" description="Helical" evidence="1">
    <location>
        <begin position="6"/>
        <end position="25"/>
    </location>
</feature>
<protein>
    <submittedName>
        <fullName evidence="2">Uncharacterized protein</fullName>
    </submittedName>
</protein>
<feature type="transmembrane region" description="Helical" evidence="1">
    <location>
        <begin position="37"/>
        <end position="55"/>
    </location>
</feature>
<sequence length="56" mass="6337">MLWGILTFIIVLEVILIAVPAYVEINSNKSLKYRKTWFICVAIIALMIGTLLARVT</sequence>
<organism evidence="2 3">
    <name type="scientific">Scopulibacillus darangshiensis</name>
    <dbReference type="NCBI Taxonomy" id="442528"/>
    <lineage>
        <taxon>Bacteria</taxon>
        <taxon>Bacillati</taxon>
        <taxon>Bacillota</taxon>
        <taxon>Bacilli</taxon>
        <taxon>Bacillales</taxon>
        <taxon>Sporolactobacillaceae</taxon>
        <taxon>Scopulibacillus</taxon>
    </lineage>
</organism>
<keyword evidence="1" id="KW-0812">Transmembrane</keyword>
<accession>A0A4R2P2L6</accession>
<keyword evidence="3" id="KW-1185">Reference proteome</keyword>
<evidence type="ECO:0000313" key="3">
    <source>
        <dbReference type="Proteomes" id="UP000295416"/>
    </source>
</evidence>
<proteinExistence type="predicted"/>
<comment type="caution">
    <text evidence="2">The sequence shown here is derived from an EMBL/GenBank/DDBJ whole genome shotgun (WGS) entry which is preliminary data.</text>
</comment>
<evidence type="ECO:0000313" key="2">
    <source>
        <dbReference type="EMBL" id="TCP28963.1"/>
    </source>
</evidence>